<dbReference type="CDD" id="cd02021">
    <property type="entry name" value="GntK"/>
    <property type="match status" value="1"/>
</dbReference>
<dbReference type="GO" id="GO:0005737">
    <property type="term" value="C:cytoplasm"/>
    <property type="evidence" value="ECO:0007669"/>
    <property type="project" value="TreeGrafter"/>
</dbReference>
<keyword evidence="5 9" id="KW-0547">Nucleotide-binding</keyword>
<evidence type="ECO:0000256" key="8">
    <source>
        <dbReference type="ARBA" id="ARBA00048090"/>
    </source>
</evidence>
<name>A0A087C789_9BIFI</name>
<dbReference type="SUPFAM" id="SSF52540">
    <property type="entry name" value="P-loop containing nucleoside triphosphate hydrolases"/>
    <property type="match status" value="1"/>
</dbReference>
<evidence type="ECO:0000256" key="9">
    <source>
        <dbReference type="RuleBase" id="RU363066"/>
    </source>
</evidence>
<keyword evidence="6 9" id="KW-0418">Kinase</keyword>
<dbReference type="Gene3D" id="3.40.50.300">
    <property type="entry name" value="P-loop containing nucleotide triphosphate hydrolases"/>
    <property type="match status" value="1"/>
</dbReference>
<dbReference type="STRING" id="1437603.GCA_000771525_01385"/>
<dbReference type="EC" id="2.7.1.12" evidence="3 9"/>
<dbReference type="eggNOG" id="COG3265">
    <property type="taxonomic scope" value="Bacteria"/>
</dbReference>
<feature type="region of interest" description="Disordered" evidence="10">
    <location>
        <begin position="1"/>
        <end position="25"/>
    </location>
</feature>
<dbReference type="AlphaFoldDB" id="A0A087C789"/>
<organism evidence="11 12">
    <name type="scientific">Bifidobacterium mongoliense DSM 21395</name>
    <dbReference type="NCBI Taxonomy" id="1437603"/>
    <lineage>
        <taxon>Bacteria</taxon>
        <taxon>Bacillati</taxon>
        <taxon>Actinomycetota</taxon>
        <taxon>Actinomycetes</taxon>
        <taxon>Bifidobacteriales</taxon>
        <taxon>Bifidobacteriaceae</taxon>
        <taxon>Bifidobacterium</taxon>
    </lineage>
</organism>
<evidence type="ECO:0000313" key="11">
    <source>
        <dbReference type="EMBL" id="KFI79139.1"/>
    </source>
</evidence>
<dbReference type="GO" id="GO:0046316">
    <property type="term" value="F:gluconokinase activity"/>
    <property type="evidence" value="ECO:0007669"/>
    <property type="project" value="UniProtKB-EC"/>
</dbReference>
<gene>
    <name evidence="11" type="ORF">BMON_0336</name>
</gene>
<evidence type="ECO:0000313" key="12">
    <source>
        <dbReference type="Proteomes" id="UP000029082"/>
    </source>
</evidence>
<dbReference type="GO" id="GO:0005524">
    <property type="term" value="F:ATP binding"/>
    <property type="evidence" value="ECO:0007669"/>
    <property type="project" value="UniProtKB-KW"/>
</dbReference>
<evidence type="ECO:0000256" key="5">
    <source>
        <dbReference type="ARBA" id="ARBA00022741"/>
    </source>
</evidence>
<dbReference type="PANTHER" id="PTHR43442">
    <property type="entry name" value="GLUCONOKINASE-RELATED"/>
    <property type="match status" value="1"/>
</dbReference>
<evidence type="ECO:0000256" key="6">
    <source>
        <dbReference type="ARBA" id="ARBA00022777"/>
    </source>
</evidence>
<dbReference type="Proteomes" id="UP000029082">
    <property type="component" value="Unassembled WGS sequence"/>
</dbReference>
<dbReference type="InterPro" id="IPR006001">
    <property type="entry name" value="Therm_gnt_kin"/>
</dbReference>
<evidence type="ECO:0000256" key="7">
    <source>
        <dbReference type="ARBA" id="ARBA00022840"/>
    </source>
</evidence>
<evidence type="ECO:0000256" key="2">
    <source>
        <dbReference type="ARBA" id="ARBA00008420"/>
    </source>
</evidence>
<evidence type="ECO:0000256" key="1">
    <source>
        <dbReference type="ARBA" id="ARBA00004761"/>
    </source>
</evidence>
<dbReference type="InterPro" id="IPR027417">
    <property type="entry name" value="P-loop_NTPase"/>
</dbReference>
<sequence length="218" mass="24051">MRSQSTIDSRSSAVQQGSASREDTDLGALGRDDVIVANTIPAGYFDSAEPVLVVMGPAGSGKTAVASMIARDRGWDSAEADDFHPQANIDKMAAGIPLNDDDRWGWLDTIATWIRRHVDERRPAVVTCSALKRIYRDRLRMPGVVFVYLDGDYDTVMGLLSHRQGHFMKPEMLASQFAILERPGNDEVHVSLDLGRHPTVEEESRAIVEILHLAPRTA</sequence>
<comment type="catalytic activity">
    <reaction evidence="8 9">
        <text>D-gluconate + ATP = 6-phospho-D-gluconate + ADP + H(+)</text>
        <dbReference type="Rhea" id="RHEA:19433"/>
        <dbReference type="ChEBI" id="CHEBI:15378"/>
        <dbReference type="ChEBI" id="CHEBI:18391"/>
        <dbReference type="ChEBI" id="CHEBI:30616"/>
        <dbReference type="ChEBI" id="CHEBI:58759"/>
        <dbReference type="ChEBI" id="CHEBI:456216"/>
        <dbReference type="EC" id="2.7.1.12"/>
    </reaction>
</comment>
<evidence type="ECO:0000256" key="4">
    <source>
        <dbReference type="ARBA" id="ARBA00022679"/>
    </source>
</evidence>
<evidence type="ECO:0000256" key="3">
    <source>
        <dbReference type="ARBA" id="ARBA00012054"/>
    </source>
</evidence>
<reference evidence="11 12" key="1">
    <citation type="submission" date="2014-03" db="EMBL/GenBank/DDBJ databases">
        <title>Genomics of Bifidobacteria.</title>
        <authorList>
            <person name="Ventura M."/>
            <person name="Milani C."/>
            <person name="Lugli G.A."/>
        </authorList>
    </citation>
    <scope>NUCLEOTIDE SEQUENCE [LARGE SCALE GENOMIC DNA]</scope>
    <source>
        <strain evidence="11 12">DSM 21395</strain>
    </source>
</reference>
<dbReference type="RefSeq" id="WP_237745282.1">
    <property type="nucleotide sequence ID" value="NZ_JDUO01000004.1"/>
</dbReference>
<keyword evidence="12" id="KW-1185">Reference proteome</keyword>
<proteinExistence type="inferred from homology"/>
<accession>A0A087C789</accession>
<protein>
    <recommendedName>
        <fullName evidence="3 9">Gluconokinase</fullName>
        <ecNumber evidence="3 9">2.7.1.12</ecNumber>
    </recommendedName>
</protein>
<dbReference type="GO" id="GO:0005975">
    <property type="term" value="P:carbohydrate metabolic process"/>
    <property type="evidence" value="ECO:0007669"/>
    <property type="project" value="InterPro"/>
</dbReference>
<comment type="pathway">
    <text evidence="1">Carbohydrate acid metabolism.</text>
</comment>
<dbReference type="PANTHER" id="PTHR43442:SF3">
    <property type="entry name" value="GLUCONOKINASE-RELATED"/>
    <property type="match status" value="1"/>
</dbReference>
<keyword evidence="4 9" id="KW-0808">Transferase</keyword>
<feature type="compositionally biased region" description="Polar residues" evidence="10">
    <location>
        <begin position="1"/>
        <end position="19"/>
    </location>
</feature>
<comment type="caution">
    <text evidence="11">The sequence shown here is derived from an EMBL/GenBank/DDBJ whole genome shotgun (WGS) entry which is preliminary data.</text>
</comment>
<comment type="similarity">
    <text evidence="2 9">Belongs to the gluconokinase GntK/GntV family.</text>
</comment>
<dbReference type="GeneID" id="93094450"/>
<evidence type="ECO:0000256" key="10">
    <source>
        <dbReference type="SAM" id="MobiDB-lite"/>
    </source>
</evidence>
<dbReference type="NCBIfam" id="TIGR01313">
    <property type="entry name" value="therm_gnt_kin"/>
    <property type="match status" value="1"/>
</dbReference>
<dbReference type="EMBL" id="JGZE01000002">
    <property type="protein sequence ID" value="KFI79139.1"/>
    <property type="molecule type" value="Genomic_DNA"/>
</dbReference>
<keyword evidence="7 9" id="KW-0067">ATP-binding</keyword>